<evidence type="ECO:0000256" key="9">
    <source>
        <dbReference type="RuleBase" id="RU000688"/>
    </source>
</evidence>
<dbReference type="PANTHER" id="PTHR46272:SF5">
    <property type="entry name" value="G-PROTEIN COUPLED RECEPTORS FAMILY 1 PROFILE DOMAIN-CONTAINING PROTEIN"/>
    <property type="match status" value="1"/>
</dbReference>
<dbReference type="Pfam" id="PF00001">
    <property type="entry name" value="7tm_1"/>
    <property type="match status" value="1"/>
</dbReference>
<dbReference type="SUPFAM" id="SSF81321">
    <property type="entry name" value="Family A G protein-coupled receptor-like"/>
    <property type="match status" value="1"/>
</dbReference>
<comment type="caution">
    <text evidence="12">The sequence shown here is derived from an EMBL/GenBank/DDBJ whole genome shotgun (WGS) entry which is preliminary data.</text>
</comment>
<keyword evidence="5 9" id="KW-0297">G-protein coupled receptor</keyword>
<evidence type="ECO:0000313" key="13">
    <source>
        <dbReference type="Proteomes" id="UP001591681"/>
    </source>
</evidence>
<feature type="domain" description="G-protein coupled receptors family 1 profile" evidence="11">
    <location>
        <begin position="45"/>
        <end position="332"/>
    </location>
</feature>
<evidence type="ECO:0000256" key="2">
    <source>
        <dbReference type="ARBA" id="ARBA00022475"/>
    </source>
</evidence>
<dbReference type="PANTHER" id="PTHR46272">
    <property type="entry name" value="G_PROTEIN_RECEP_F1_2 DOMAIN-CONTAINING PROTEIN"/>
    <property type="match status" value="1"/>
</dbReference>
<protein>
    <recommendedName>
        <fullName evidence="11">G-protein coupled receptors family 1 profile domain-containing protein</fullName>
    </recommendedName>
</protein>
<keyword evidence="3 9" id="KW-0812">Transmembrane</keyword>
<dbReference type="GO" id="GO:0004930">
    <property type="term" value="F:G protein-coupled receptor activity"/>
    <property type="evidence" value="ECO:0007669"/>
    <property type="project" value="UniProtKB-KW"/>
</dbReference>
<feature type="transmembrane region" description="Helical" evidence="10">
    <location>
        <begin position="198"/>
        <end position="219"/>
    </location>
</feature>
<keyword evidence="8 9" id="KW-0807">Transducer</keyword>
<keyword evidence="4 10" id="KW-1133">Transmembrane helix</keyword>
<dbReference type="AlphaFoldDB" id="A0ABD1KWZ6"/>
<accession>A0ABD1KWZ6</accession>
<dbReference type="InterPro" id="IPR017452">
    <property type="entry name" value="GPCR_Rhodpsn_7TM"/>
</dbReference>
<evidence type="ECO:0000256" key="5">
    <source>
        <dbReference type="ARBA" id="ARBA00023040"/>
    </source>
</evidence>
<feature type="transmembrane region" description="Helical" evidence="10">
    <location>
        <begin position="310"/>
        <end position="331"/>
    </location>
</feature>
<evidence type="ECO:0000256" key="3">
    <source>
        <dbReference type="ARBA" id="ARBA00022692"/>
    </source>
</evidence>
<comment type="subcellular location">
    <subcellularLocation>
        <location evidence="1">Cell membrane</location>
        <topology evidence="1">Multi-pass membrane protein</topology>
    </subcellularLocation>
</comment>
<comment type="similarity">
    <text evidence="9">Belongs to the G-protein coupled receptor 1 family.</text>
</comment>
<dbReference type="Gene3D" id="1.20.1070.10">
    <property type="entry name" value="Rhodopsin 7-helix transmembrane proteins"/>
    <property type="match status" value="1"/>
</dbReference>
<evidence type="ECO:0000259" key="11">
    <source>
        <dbReference type="PROSITE" id="PS50262"/>
    </source>
</evidence>
<feature type="transmembrane region" description="Helical" evidence="10">
    <location>
        <begin position="270"/>
        <end position="290"/>
    </location>
</feature>
<keyword evidence="2" id="KW-1003">Cell membrane</keyword>
<feature type="transmembrane region" description="Helical" evidence="10">
    <location>
        <begin position="148"/>
        <end position="168"/>
    </location>
</feature>
<keyword evidence="13" id="KW-1185">Reference proteome</keyword>
<dbReference type="PROSITE" id="PS50262">
    <property type="entry name" value="G_PROTEIN_RECEP_F1_2"/>
    <property type="match status" value="1"/>
</dbReference>
<evidence type="ECO:0000256" key="4">
    <source>
        <dbReference type="ARBA" id="ARBA00022989"/>
    </source>
</evidence>
<dbReference type="InterPro" id="IPR000276">
    <property type="entry name" value="GPCR_Rhodpsn"/>
</dbReference>
<dbReference type="PRINTS" id="PR00237">
    <property type="entry name" value="GPCRRHODOPSN"/>
</dbReference>
<dbReference type="PROSITE" id="PS00237">
    <property type="entry name" value="G_PROTEIN_RECEP_F1_1"/>
    <property type="match status" value="1"/>
</dbReference>
<dbReference type="GO" id="GO:0005886">
    <property type="term" value="C:plasma membrane"/>
    <property type="evidence" value="ECO:0007669"/>
    <property type="project" value="UniProtKB-SubCell"/>
</dbReference>
<reference evidence="12 13" key="1">
    <citation type="submission" date="2024-09" db="EMBL/GenBank/DDBJ databases">
        <title>A chromosome-level genome assembly of Gray's grenadier anchovy, Coilia grayii.</title>
        <authorList>
            <person name="Fu Z."/>
        </authorList>
    </citation>
    <scope>NUCLEOTIDE SEQUENCE [LARGE SCALE GENOMIC DNA]</scope>
    <source>
        <strain evidence="12">G4</strain>
        <tissue evidence="12">Muscle</tissue>
    </source>
</reference>
<proteinExistence type="inferred from homology"/>
<evidence type="ECO:0000256" key="1">
    <source>
        <dbReference type="ARBA" id="ARBA00004651"/>
    </source>
</evidence>
<evidence type="ECO:0000256" key="10">
    <source>
        <dbReference type="SAM" id="Phobius"/>
    </source>
</evidence>
<evidence type="ECO:0000256" key="8">
    <source>
        <dbReference type="ARBA" id="ARBA00023224"/>
    </source>
</evidence>
<gene>
    <name evidence="12" type="ORF">ACEWY4_000533</name>
</gene>
<organism evidence="12 13">
    <name type="scientific">Coilia grayii</name>
    <name type="common">Gray's grenadier anchovy</name>
    <dbReference type="NCBI Taxonomy" id="363190"/>
    <lineage>
        <taxon>Eukaryota</taxon>
        <taxon>Metazoa</taxon>
        <taxon>Chordata</taxon>
        <taxon>Craniata</taxon>
        <taxon>Vertebrata</taxon>
        <taxon>Euteleostomi</taxon>
        <taxon>Actinopterygii</taxon>
        <taxon>Neopterygii</taxon>
        <taxon>Teleostei</taxon>
        <taxon>Clupei</taxon>
        <taxon>Clupeiformes</taxon>
        <taxon>Clupeoidei</taxon>
        <taxon>Engraulidae</taxon>
        <taxon>Coilinae</taxon>
        <taxon>Coilia</taxon>
    </lineage>
</organism>
<dbReference type="EMBL" id="JBHFQA010000001">
    <property type="protein sequence ID" value="KAL2103665.1"/>
    <property type="molecule type" value="Genomic_DNA"/>
</dbReference>
<keyword evidence="6 10" id="KW-0472">Membrane</keyword>
<feature type="transmembrane region" description="Helical" evidence="10">
    <location>
        <begin position="33"/>
        <end position="54"/>
    </location>
</feature>
<feature type="transmembrane region" description="Helical" evidence="10">
    <location>
        <begin position="109"/>
        <end position="127"/>
    </location>
</feature>
<keyword evidence="7 9" id="KW-0675">Receptor</keyword>
<evidence type="ECO:0000256" key="7">
    <source>
        <dbReference type="ARBA" id="ARBA00023170"/>
    </source>
</evidence>
<evidence type="ECO:0000313" key="12">
    <source>
        <dbReference type="EMBL" id="KAL2103665.1"/>
    </source>
</evidence>
<dbReference type="InterPro" id="IPR052477">
    <property type="entry name" value="Orphan_GPCR1"/>
</dbReference>
<dbReference type="Proteomes" id="UP001591681">
    <property type="component" value="Unassembled WGS sequence"/>
</dbReference>
<evidence type="ECO:0000256" key="6">
    <source>
        <dbReference type="ARBA" id="ARBA00023136"/>
    </source>
</evidence>
<feature type="transmembrane region" description="Helical" evidence="10">
    <location>
        <begin position="66"/>
        <end position="89"/>
    </location>
</feature>
<sequence length="370" mass="41609">MKRGHVFEEECSVQTDSDSMVTQDHWMITLQRVYYPVLAAIGIPSNIITFLIFWRRNCMLSKSSTYYLMAMSVADTGVLVCIVVLELVVKFHSEEPFWARQPWCSVRDLFTYGSYNCSTWLVVVFTAERFLAINTWSLKSRLCTPRSALWAIGSIFLLSHLLAVPHIWANASEYKQQLGRWACVYNAQVPSRFIHSLVVFQTMLSYILPFLIIITLNGLTLRQISICNRIWPVRELPASPATVVTTTTTTTTPGLRVAPPLLRSRRRKSVVLLVTVSMTFLMLSVVRAVTQIILRTSDSELERYDYGGPLNVAADVGTMLCLSNAAVNMYLYAATQTRFRQEVITCAKHGLSVVKACLIPSSAITSAIAQ</sequence>
<name>A0ABD1KWZ6_9TELE</name>